<evidence type="ECO:0000259" key="8">
    <source>
        <dbReference type="PROSITE" id="PS50089"/>
    </source>
</evidence>
<evidence type="ECO:0000256" key="6">
    <source>
        <dbReference type="PROSITE-ProRule" id="PRU00175"/>
    </source>
</evidence>
<dbReference type="PANTHER" id="PTHR46151:SF12">
    <property type="entry name" value="RING_U-BOX SUPERFAMILY PROTEIN"/>
    <property type="match status" value="1"/>
</dbReference>
<keyword evidence="10" id="KW-1185">Reference proteome</keyword>
<keyword evidence="4" id="KW-0862">Zinc</keyword>
<gene>
    <name evidence="9" type="ORF">SI8410_15019767</name>
</gene>
<evidence type="ECO:0000256" key="1">
    <source>
        <dbReference type="ARBA" id="ARBA00004370"/>
    </source>
</evidence>
<dbReference type="GO" id="GO:0008270">
    <property type="term" value="F:zinc ion binding"/>
    <property type="evidence" value="ECO:0007669"/>
    <property type="project" value="UniProtKB-KW"/>
</dbReference>
<feature type="transmembrane region" description="Helical" evidence="7">
    <location>
        <begin position="27"/>
        <end position="50"/>
    </location>
</feature>
<keyword evidence="7" id="KW-1133">Transmembrane helix</keyword>
<evidence type="ECO:0000256" key="2">
    <source>
        <dbReference type="ARBA" id="ARBA00022723"/>
    </source>
</evidence>
<evidence type="ECO:0000256" key="7">
    <source>
        <dbReference type="SAM" id="Phobius"/>
    </source>
</evidence>
<reference evidence="9" key="1">
    <citation type="submission" date="2020-02" db="EMBL/GenBank/DDBJ databases">
        <authorList>
            <person name="Scholz U."/>
            <person name="Mascher M."/>
            <person name="Fiebig A."/>
        </authorList>
    </citation>
    <scope>NUCLEOTIDE SEQUENCE</scope>
</reference>
<keyword evidence="3 6" id="KW-0863">Zinc-finger</keyword>
<evidence type="ECO:0000256" key="4">
    <source>
        <dbReference type="ARBA" id="ARBA00022833"/>
    </source>
</evidence>
<dbReference type="AlphaFoldDB" id="A0A7I8LGD5"/>
<dbReference type="Gene3D" id="3.30.40.10">
    <property type="entry name" value="Zinc/RING finger domain, C3HC4 (zinc finger)"/>
    <property type="match status" value="1"/>
</dbReference>
<dbReference type="PANTHER" id="PTHR46151">
    <property type="entry name" value="NEP1-INTERACTING PROTEIN-LIKE 2"/>
    <property type="match status" value="1"/>
</dbReference>
<protein>
    <recommendedName>
        <fullName evidence="8">RING-type domain-containing protein</fullName>
    </recommendedName>
</protein>
<dbReference type="PROSITE" id="PS50089">
    <property type="entry name" value="ZF_RING_2"/>
    <property type="match status" value="1"/>
</dbReference>
<proteinExistence type="predicted"/>
<dbReference type="EMBL" id="LR746278">
    <property type="protein sequence ID" value="CAA7409089.1"/>
    <property type="molecule type" value="Genomic_DNA"/>
</dbReference>
<dbReference type="GO" id="GO:0016020">
    <property type="term" value="C:membrane"/>
    <property type="evidence" value="ECO:0007669"/>
    <property type="project" value="UniProtKB-SubCell"/>
</dbReference>
<accession>A0A7I8LGD5</accession>
<dbReference type="InterPro" id="IPR001841">
    <property type="entry name" value="Znf_RING"/>
</dbReference>
<evidence type="ECO:0000313" key="10">
    <source>
        <dbReference type="Proteomes" id="UP000663760"/>
    </source>
</evidence>
<dbReference type="InterPro" id="IPR013083">
    <property type="entry name" value="Znf_RING/FYVE/PHD"/>
</dbReference>
<evidence type="ECO:0000256" key="3">
    <source>
        <dbReference type="ARBA" id="ARBA00022771"/>
    </source>
</evidence>
<name>A0A7I8LGD5_SPIIN</name>
<keyword evidence="5 7" id="KW-0472">Membrane</keyword>
<sequence>MEASPGQRVAEICGSGIGSCFRASKMVVFGGLTCTFAVGGAVVGIVSGALKGQTTETGLLRGASIGAVAGALVSVELLESLLLGDLLSKIAMFESLIDGKIFREWVSPAMLKAYQWQVSNVDDGGREVSDVFDTAGATGMSPEAVRRLPKLEVCSMSAVETLPEGTTCAVCLQDFKNGESTKRLPVCCHLYHAACIDEWLLRHRSCPLCRRNL</sequence>
<comment type="subcellular location">
    <subcellularLocation>
        <location evidence="1">Membrane</location>
    </subcellularLocation>
</comment>
<organism evidence="9 10">
    <name type="scientific">Spirodela intermedia</name>
    <name type="common">Intermediate duckweed</name>
    <dbReference type="NCBI Taxonomy" id="51605"/>
    <lineage>
        <taxon>Eukaryota</taxon>
        <taxon>Viridiplantae</taxon>
        <taxon>Streptophyta</taxon>
        <taxon>Embryophyta</taxon>
        <taxon>Tracheophyta</taxon>
        <taxon>Spermatophyta</taxon>
        <taxon>Magnoliopsida</taxon>
        <taxon>Liliopsida</taxon>
        <taxon>Araceae</taxon>
        <taxon>Lemnoideae</taxon>
        <taxon>Spirodela</taxon>
    </lineage>
</organism>
<dbReference type="Proteomes" id="UP000663760">
    <property type="component" value="Chromosome 15"/>
</dbReference>
<dbReference type="SUPFAM" id="SSF57850">
    <property type="entry name" value="RING/U-box"/>
    <property type="match status" value="1"/>
</dbReference>
<keyword evidence="2" id="KW-0479">Metal-binding</keyword>
<feature type="domain" description="RING-type" evidence="8">
    <location>
        <begin position="168"/>
        <end position="210"/>
    </location>
</feature>
<dbReference type="OrthoDB" id="8062037at2759"/>
<evidence type="ECO:0000313" key="9">
    <source>
        <dbReference type="EMBL" id="CAA7409089.1"/>
    </source>
</evidence>
<keyword evidence="7" id="KW-0812">Transmembrane</keyword>
<evidence type="ECO:0000256" key="5">
    <source>
        <dbReference type="ARBA" id="ARBA00023136"/>
    </source>
</evidence>
<dbReference type="Pfam" id="PF13639">
    <property type="entry name" value="zf-RING_2"/>
    <property type="match status" value="1"/>
</dbReference>
<dbReference type="SMART" id="SM00184">
    <property type="entry name" value="RING"/>
    <property type="match status" value="1"/>
</dbReference>